<name>A0ABV7YZC2_9BACT</name>
<keyword evidence="8" id="KW-1185">Reference proteome</keyword>
<gene>
    <name evidence="7" type="ORF">ACFOOI_13365</name>
</gene>
<dbReference type="InterPro" id="IPR050515">
    <property type="entry name" value="Beta-lactam/transpept"/>
</dbReference>
<evidence type="ECO:0000313" key="7">
    <source>
        <dbReference type="EMBL" id="MFC3811645.1"/>
    </source>
</evidence>
<evidence type="ECO:0000256" key="3">
    <source>
        <dbReference type="ARBA" id="ARBA00023136"/>
    </source>
</evidence>
<dbReference type="Pfam" id="PF03717">
    <property type="entry name" value="PBP_dimer"/>
    <property type="match status" value="1"/>
</dbReference>
<dbReference type="InterPro" id="IPR036138">
    <property type="entry name" value="PBP_dimer_sf"/>
</dbReference>
<evidence type="ECO:0000313" key="8">
    <source>
        <dbReference type="Proteomes" id="UP001595616"/>
    </source>
</evidence>
<dbReference type="InterPro" id="IPR005311">
    <property type="entry name" value="PBP_dimer"/>
</dbReference>
<accession>A0ABV7YZC2</accession>
<dbReference type="EMBL" id="JBHRYQ010000001">
    <property type="protein sequence ID" value="MFC3811645.1"/>
    <property type="molecule type" value="Genomic_DNA"/>
</dbReference>
<dbReference type="InterPro" id="IPR012338">
    <property type="entry name" value="Beta-lactam/transpept-like"/>
</dbReference>
<feature type="transmembrane region" description="Helical" evidence="4">
    <location>
        <begin position="12"/>
        <end position="32"/>
    </location>
</feature>
<keyword evidence="2" id="KW-0645">Protease</keyword>
<reference evidence="8" key="1">
    <citation type="journal article" date="2019" name="Int. J. Syst. Evol. Microbiol.">
        <title>The Global Catalogue of Microorganisms (GCM) 10K type strain sequencing project: providing services to taxonomists for standard genome sequencing and annotation.</title>
        <authorList>
            <consortium name="The Broad Institute Genomics Platform"/>
            <consortium name="The Broad Institute Genome Sequencing Center for Infectious Disease"/>
            <person name="Wu L."/>
            <person name="Ma J."/>
        </authorList>
    </citation>
    <scope>NUCLEOTIDE SEQUENCE [LARGE SCALE GENOMIC DNA]</scope>
    <source>
        <strain evidence="8">CECT 7956</strain>
    </source>
</reference>
<keyword evidence="3 4" id="KW-0472">Membrane</keyword>
<keyword evidence="4" id="KW-0812">Transmembrane</keyword>
<dbReference type="SUPFAM" id="SSF56519">
    <property type="entry name" value="Penicillin binding protein dimerisation domain"/>
    <property type="match status" value="1"/>
</dbReference>
<feature type="domain" description="Penicillin-binding protein dimerisation" evidence="6">
    <location>
        <begin position="55"/>
        <end position="219"/>
    </location>
</feature>
<dbReference type="Gene3D" id="3.40.710.10">
    <property type="entry name" value="DD-peptidase/beta-lactamase superfamily"/>
    <property type="match status" value="1"/>
</dbReference>
<dbReference type="Gene3D" id="3.30.450.330">
    <property type="match status" value="1"/>
</dbReference>
<keyword evidence="2" id="KW-0378">Hydrolase</keyword>
<dbReference type="Proteomes" id="UP001595616">
    <property type="component" value="Unassembled WGS sequence"/>
</dbReference>
<keyword evidence="2" id="KW-0121">Carboxypeptidase</keyword>
<feature type="domain" description="Penicillin-binding protein transpeptidase" evidence="5">
    <location>
        <begin position="265"/>
        <end position="575"/>
    </location>
</feature>
<dbReference type="PANTHER" id="PTHR30627:SF1">
    <property type="entry name" value="PEPTIDOGLYCAN D,D-TRANSPEPTIDASE FTSI"/>
    <property type="match status" value="1"/>
</dbReference>
<dbReference type="Gene3D" id="3.90.1310.10">
    <property type="entry name" value="Penicillin-binding protein 2a (Domain 2)"/>
    <property type="match status" value="1"/>
</dbReference>
<dbReference type="RefSeq" id="WP_379838482.1">
    <property type="nucleotide sequence ID" value="NZ_JBHRYQ010000001.1"/>
</dbReference>
<comment type="caution">
    <text evidence="7">The sequence shown here is derived from an EMBL/GenBank/DDBJ whole genome shotgun (WGS) entry which is preliminary data.</text>
</comment>
<protein>
    <submittedName>
        <fullName evidence="7">Penicillin-binding transpeptidase domain-containing protein</fullName>
    </submittedName>
</protein>
<dbReference type="PANTHER" id="PTHR30627">
    <property type="entry name" value="PEPTIDOGLYCAN D,D-TRANSPEPTIDASE"/>
    <property type="match status" value="1"/>
</dbReference>
<dbReference type="Pfam" id="PF00905">
    <property type="entry name" value="Transpeptidase"/>
    <property type="match status" value="1"/>
</dbReference>
<evidence type="ECO:0000256" key="1">
    <source>
        <dbReference type="ARBA" id="ARBA00004370"/>
    </source>
</evidence>
<proteinExistence type="predicted"/>
<sequence>MSAIKEQFKNRSNIIVAVIIFVALLIFAKIIYLQTSRKDELLAKVADIQRKERIIHATRGNIYASDGKSLLATSIPKYITIFDPSQAKSKIFEENIDSLSFLLSRFFGDMGRLEYKEKITKARKKRSRYLVLGGRRVDHIEKMEIENFPLFREGANKGGGRFETKDFRFLPFNNLASRTIGKLDRKHGREGAFGIEASFDNYLSGKDGKGFYERMAGGVYKPVNSESDIDSEPGLDVVTTIDVNFQDIVESALKNQVFKTQAKYGTAVIMEVATGEIKAIANLTRITSNNEIRYIEDQNYAVIGGTDPGSTFKLASMAALLEKTNLNIDDFGVNCPGEIKHNGLSFTCSHEHGNLTIRQIFEQSCNIGIYTLMKKHFGFTTSSDYYEYLQEFKLDKPSGFQLKGEPYPLLKNTKSATFSSTTVPWMSIGYESRITPIQMMTFYNAIANDGVWVQPIIVKEIRQGNVTIEKLEANRISSPICSEKTIKKVKLMMEGVVNNGTAKNVKEGICSIAGKTGTSQKRVTGNYKKGMYYTSFIGYFPANSPKYTCIVVIDEPQGANLFGGDVSAPVFRTIADKVFAYDISMHPLAITKANKENLAAHHGVGKSQDHRVISDKLGLKTAVEKDGFAKTYRTSNDSLAWKSTNPDKNIEELMGMSLKDALPLLENKGYRVKYSGFGKVRGYSFVGKNIVALVLK</sequence>
<dbReference type="InterPro" id="IPR001460">
    <property type="entry name" value="PCN-bd_Tpept"/>
</dbReference>
<evidence type="ECO:0000256" key="2">
    <source>
        <dbReference type="ARBA" id="ARBA00022645"/>
    </source>
</evidence>
<comment type="subcellular location">
    <subcellularLocation>
        <location evidence="1">Membrane</location>
    </subcellularLocation>
</comment>
<keyword evidence="4" id="KW-1133">Transmembrane helix</keyword>
<evidence type="ECO:0000259" key="5">
    <source>
        <dbReference type="Pfam" id="PF00905"/>
    </source>
</evidence>
<evidence type="ECO:0000256" key="4">
    <source>
        <dbReference type="SAM" id="Phobius"/>
    </source>
</evidence>
<evidence type="ECO:0000259" key="6">
    <source>
        <dbReference type="Pfam" id="PF03717"/>
    </source>
</evidence>
<organism evidence="7 8">
    <name type="scientific">Lacihabitans lacunae</name>
    <dbReference type="NCBI Taxonomy" id="1028214"/>
    <lineage>
        <taxon>Bacteria</taxon>
        <taxon>Pseudomonadati</taxon>
        <taxon>Bacteroidota</taxon>
        <taxon>Cytophagia</taxon>
        <taxon>Cytophagales</taxon>
        <taxon>Leadbetterellaceae</taxon>
        <taxon>Lacihabitans</taxon>
    </lineage>
</organism>
<dbReference type="SUPFAM" id="SSF56601">
    <property type="entry name" value="beta-lactamase/transpeptidase-like"/>
    <property type="match status" value="1"/>
</dbReference>